<dbReference type="Proteomes" id="UP000319976">
    <property type="component" value="Chromosome"/>
</dbReference>
<evidence type="ECO:0000256" key="4">
    <source>
        <dbReference type="ARBA" id="ARBA00023098"/>
    </source>
</evidence>
<evidence type="ECO:0000313" key="9">
    <source>
        <dbReference type="Proteomes" id="UP000319976"/>
    </source>
</evidence>
<evidence type="ECO:0000256" key="2">
    <source>
        <dbReference type="ARBA" id="ARBA00022556"/>
    </source>
</evidence>
<evidence type="ECO:0000256" key="3">
    <source>
        <dbReference type="ARBA" id="ARBA00022679"/>
    </source>
</evidence>
<dbReference type="NCBIfam" id="TIGR01853">
    <property type="entry name" value="lipid_A_lpxD"/>
    <property type="match status" value="1"/>
</dbReference>
<proteinExistence type="inferred from homology"/>
<feature type="active site" description="Proton acceptor" evidence="6">
    <location>
        <position position="245"/>
    </location>
</feature>
<dbReference type="UniPathway" id="UPA00973"/>
<keyword evidence="7" id="KW-0175">Coiled coil</keyword>
<keyword evidence="2 6" id="KW-0441">Lipid A biosynthesis</keyword>
<comment type="function">
    <text evidence="6">Catalyzes the N-acylation of UDP-3-O-acylglucosamine using 3-hydroxyacyl-ACP as the acyl donor. Is involved in the biosynthesis of lipid A, a phosphorylated glycolipid that anchors the lipopolysaccharide to the outer membrane of the cell.</text>
</comment>
<dbReference type="EMBL" id="CP036316">
    <property type="protein sequence ID" value="QDT64387.1"/>
    <property type="molecule type" value="Genomic_DNA"/>
</dbReference>
<organism evidence="8 9">
    <name type="scientific">Calycomorphotria hydatis</name>
    <dbReference type="NCBI Taxonomy" id="2528027"/>
    <lineage>
        <taxon>Bacteria</taxon>
        <taxon>Pseudomonadati</taxon>
        <taxon>Planctomycetota</taxon>
        <taxon>Planctomycetia</taxon>
        <taxon>Planctomycetales</taxon>
        <taxon>Planctomycetaceae</taxon>
        <taxon>Calycomorphotria</taxon>
    </lineage>
</organism>
<dbReference type="KEGG" id="chya:V22_16210"/>
<evidence type="ECO:0000313" key="8">
    <source>
        <dbReference type="EMBL" id="QDT64387.1"/>
    </source>
</evidence>
<dbReference type="HAMAP" id="MF_00523">
    <property type="entry name" value="LpxD"/>
    <property type="match status" value="1"/>
</dbReference>
<feature type="coiled-coil region" evidence="7">
    <location>
        <begin position="321"/>
        <end position="355"/>
    </location>
</feature>
<dbReference type="GO" id="GO:0016410">
    <property type="term" value="F:N-acyltransferase activity"/>
    <property type="evidence" value="ECO:0007669"/>
    <property type="project" value="InterPro"/>
</dbReference>
<comment type="subunit">
    <text evidence="6">Homotrimer.</text>
</comment>
<keyword evidence="1 6" id="KW-0444">Lipid biosynthesis</keyword>
<dbReference type="InterPro" id="IPR007691">
    <property type="entry name" value="LpxD"/>
</dbReference>
<reference evidence="8 9" key="1">
    <citation type="submission" date="2019-02" db="EMBL/GenBank/DDBJ databases">
        <title>Deep-cultivation of Planctomycetes and their phenomic and genomic characterization uncovers novel biology.</title>
        <authorList>
            <person name="Wiegand S."/>
            <person name="Jogler M."/>
            <person name="Boedeker C."/>
            <person name="Pinto D."/>
            <person name="Vollmers J."/>
            <person name="Rivas-Marin E."/>
            <person name="Kohn T."/>
            <person name="Peeters S.H."/>
            <person name="Heuer A."/>
            <person name="Rast P."/>
            <person name="Oberbeckmann S."/>
            <person name="Bunk B."/>
            <person name="Jeske O."/>
            <person name="Meyerdierks A."/>
            <person name="Storesund J.E."/>
            <person name="Kallscheuer N."/>
            <person name="Luecker S."/>
            <person name="Lage O.M."/>
            <person name="Pohl T."/>
            <person name="Merkel B.J."/>
            <person name="Hornburger P."/>
            <person name="Mueller R.-W."/>
            <person name="Bruemmer F."/>
            <person name="Labrenz M."/>
            <person name="Spormann A.M."/>
            <person name="Op den Camp H."/>
            <person name="Overmann J."/>
            <person name="Amann R."/>
            <person name="Jetten M.S.M."/>
            <person name="Mascher T."/>
            <person name="Medema M.H."/>
            <person name="Devos D.P."/>
            <person name="Kaster A.-K."/>
            <person name="Ovreas L."/>
            <person name="Rohde M."/>
            <person name="Galperin M.Y."/>
            <person name="Jogler C."/>
        </authorList>
    </citation>
    <scope>NUCLEOTIDE SEQUENCE [LARGE SCALE GENOMIC DNA]</scope>
    <source>
        <strain evidence="8 9">V22</strain>
    </source>
</reference>
<dbReference type="CDD" id="cd03352">
    <property type="entry name" value="LbH_LpxD"/>
    <property type="match status" value="1"/>
</dbReference>
<dbReference type="InterPro" id="IPR011004">
    <property type="entry name" value="Trimer_LpxA-like_sf"/>
</dbReference>
<comment type="similarity">
    <text evidence="6">Belongs to the transferase hexapeptide repeat family. LpxD subfamily.</text>
</comment>
<dbReference type="PANTHER" id="PTHR43378:SF2">
    <property type="entry name" value="UDP-3-O-ACYLGLUCOSAMINE N-ACYLTRANSFERASE 1, MITOCHONDRIAL-RELATED"/>
    <property type="match status" value="1"/>
</dbReference>
<dbReference type="AlphaFoldDB" id="A0A517T7N7"/>
<comment type="pathway">
    <text evidence="6">Bacterial outer membrane biogenesis; LPS lipid A biosynthesis.</text>
</comment>
<keyword evidence="9" id="KW-1185">Reference proteome</keyword>
<dbReference type="GO" id="GO:0016020">
    <property type="term" value="C:membrane"/>
    <property type="evidence" value="ECO:0007669"/>
    <property type="project" value="GOC"/>
</dbReference>
<comment type="catalytic activity">
    <reaction evidence="6">
        <text>a UDP-3-O-[(3R)-3-hydroxyacyl]-alpha-D-glucosamine + a (3R)-hydroxyacyl-[ACP] = a UDP-2-N,3-O-bis[(3R)-3-hydroxyacyl]-alpha-D-glucosamine + holo-[ACP] + H(+)</text>
        <dbReference type="Rhea" id="RHEA:53836"/>
        <dbReference type="Rhea" id="RHEA-COMP:9685"/>
        <dbReference type="Rhea" id="RHEA-COMP:9945"/>
        <dbReference type="ChEBI" id="CHEBI:15378"/>
        <dbReference type="ChEBI" id="CHEBI:64479"/>
        <dbReference type="ChEBI" id="CHEBI:78827"/>
        <dbReference type="ChEBI" id="CHEBI:137740"/>
        <dbReference type="ChEBI" id="CHEBI:137748"/>
        <dbReference type="EC" id="2.3.1.191"/>
    </reaction>
</comment>
<accession>A0A517T7N7</accession>
<evidence type="ECO:0000256" key="5">
    <source>
        <dbReference type="ARBA" id="ARBA00023315"/>
    </source>
</evidence>
<dbReference type="InterPro" id="IPR001451">
    <property type="entry name" value="Hexapep"/>
</dbReference>
<sequence>MPEHTLDALLSDLDFTSNDNLAIPITGAAGWSDAGAGQVTFLADRQLLQNPCSPEVAAIITTETLADALHANGTSPAVVIANDPKAFFMQLVERIYPAKPRSAMGISQDAWVHASSEIGSDTNIYPGATVSEHVTIGQGCDIHPGVRIGPGCTIGDNVCIHPNAVVYANCIIGDRTIVHANAVIGADGFGFEFRNGRHEKLPHYGIVRIEEDVEIGACSTIDRAMLGETVISAGTKIDNQVIVAHNCRIGPHNLLAGQVGIAGSSTTGSYVVCAGGVGIADHTKVGDGAVIASGSGVHRDIPAGETWGGYPAYPADEAKRLVLSQRKIPEMRAQLKRLEAQIEKLTTQVESSEDNLSAA</sequence>
<dbReference type="SUPFAM" id="SSF51161">
    <property type="entry name" value="Trimeric LpxA-like enzymes"/>
    <property type="match status" value="1"/>
</dbReference>
<evidence type="ECO:0000256" key="1">
    <source>
        <dbReference type="ARBA" id="ARBA00022516"/>
    </source>
</evidence>
<keyword evidence="3 6" id="KW-0808">Transferase</keyword>
<dbReference type="EC" id="2.3.1.191" evidence="6"/>
<dbReference type="Gene3D" id="2.160.10.10">
    <property type="entry name" value="Hexapeptide repeat proteins"/>
    <property type="match status" value="1"/>
</dbReference>
<protein>
    <recommendedName>
        <fullName evidence="6">UDP-3-O-acylglucosamine N-acyltransferase</fullName>
        <ecNumber evidence="6">2.3.1.191</ecNumber>
    </recommendedName>
</protein>
<keyword evidence="5 6" id="KW-0012">Acyltransferase</keyword>
<dbReference type="GO" id="GO:0103118">
    <property type="term" value="F:UDP-3-O-[(3R)-3-hydroxyacyl]-glucosamine N-acyltransferase activity"/>
    <property type="evidence" value="ECO:0007669"/>
    <property type="project" value="UniProtKB-EC"/>
</dbReference>
<dbReference type="RefSeq" id="WP_197440022.1">
    <property type="nucleotide sequence ID" value="NZ_CP036316.1"/>
</dbReference>
<evidence type="ECO:0000256" key="6">
    <source>
        <dbReference type="HAMAP-Rule" id="MF_00523"/>
    </source>
</evidence>
<evidence type="ECO:0000256" key="7">
    <source>
        <dbReference type="SAM" id="Coils"/>
    </source>
</evidence>
<keyword evidence="4 6" id="KW-0443">Lipid metabolism</keyword>
<dbReference type="Gene3D" id="3.40.1390.10">
    <property type="entry name" value="MurE/MurF, N-terminal domain"/>
    <property type="match status" value="1"/>
</dbReference>
<name>A0A517T7N7_9PLAN</name>
<dbReference type="GO" id="GO:0009245">
    <property type="term" value="P:lipid A biosynthetic process"/>
    <property type="evidence" value="ECO:0007669"/>
    <property type="project" value="UniProtKB-UniRule"/>
</dbReference>
<dbReference type="PANTHER" id="PTHR43378">
    <property type="entry name" value="UDP-3-O-ACYLGLUCOSAMINE N-ACYLTRANSFERASE"/>
    <property type="match status" value="1"/>
</dbReference>
<dbReference type="Pfam" id="PF00132">
    <property type="entry name" value="Hexapep"/>
    <property type="match status" value="2"/>
</dbReference>
<keyword evidence="6" id="KW-0677">Repeat</keyword>
<gene>
    <name evidence="6 8" type="primary">lpxD</name>
    <name evidence="8" type="ORF">V22_16210</name>
</gene>
<dbReference type="NCBIfam" id="NF002060">
    <property type="entry name" value="PRK00892.1"/>
    <property type="match status" value="1"/>
</dbReference>